<sequence>MLCSNCMCSISATGNPPVLEAADLLSLKSLTELNAELVLVDKMARYLEERRMLLKHRMNADSPIGRLPAELFIQICQECDVTPLQLGSVCQDWRRIIWSTPLLWSSLSIHVRWRTGTTKCNLLKQWLRRAETTPLRIKVTADNDCDEALYGIFKMLVSRAAFWGSIDCVVPAPAYELLENCTFPLLTSVKLRPASSTLTTFFTEPPKMFDAVPRLVDLDLLGYNTAPEGVMWARLRSLKSQALRVPDLLDILRCSPSLVECQARKIYGTTDEFGDIDYGGTSLGDTLQHTNLTCLDVSLLSVAALPLLDSIALPSLLRLKVKYNGPGSILHRITGLLERSRCRLRALDIEEPNLMLANLIICLKATPSLEDLHIMSSEASVSPASIGGTWGKELVHLMNPRYSDPLLPLLVSFDYYGPLLCDVVDLLDMLQHRRVPKADCLGWTPDNPHTWIRSVNVTSVKTYNMTKDDSDHIRNLTRSEVCLTIRPVLFIASQPPDRQRMRVINNALEH</sequence>
<dbReference type="Proteomes" id="UP000567179">
    <property type="component" value="Unassembled WGS sequence"/>
</dbReference>
<evidence type="ECO:0000313" key="1">
    <source>
        <dbReference type="EMBL" id="KAF5319758.1"/>
    </source>
</evidence>
<evidence type="ECO:0008006" key="3">
    <source>
        <dbReference type="Google" id="ProtNLM"/>
    </source>
</evidence>
<dbReference type="SUPFAM" id="SSF81383">
    <property type="entry name" value="F-box domain"/>
    <property type="match status" value="1"/>
</dbReference>
<protein>
    <recommendedName>
        <fullName evidence="3">F-box domain-containing protein</fullName>
    </recommendedName>
</protein>
<reference evidence="1 2" key="1">
    <citation type="journal article" date="2020" name="ISME J.">
        <title>Uncovering the hidden diversity of litter-decomposition mechanisms in mushroom-forming fungi.</title>
        <authorList>
            <person name="Floudas D."/>
            <person name="Bentzer J."/>
            <person name="Ahren D."/>
            <person name="Johansson T."/>
            <person name="Persson P."/>
            <person name="Tunlid A."/>
        </authorList>
    </citation>
    <scope>NUCLEOTIDE SEQUENCE [LARGE SCALE GENOMIC DNA]</scope>
    <source>
        <strain evidence="1 2">CBS 101986</strain>
    </source>
</reference>
<organism evidence="1 2">
    <name type="scientific">Psilocybe cf. subviscida</name>
    <dbReference type="NCBI Taxonomy" id="2480587"/>
    <lineage>
        <taxon>Eukaryota</taxon>
        <taxon>Fungi</taxon>
        <taxon>Dikarya</taxon>
        <taxon>Basidiomycota</taxon>
        <taxon>Agaricomycotina</taxon>
        <taxon>Agaricomycetes</taxon>
        <taxon>Agaricomycetidae</taxon>
        <taxon>Agaricales</taxon>
        <taxon>Agaricineae</taxon>
        <taxon>Strophariaceae</taxon>
        <taxon>Psilocybe</taxon>
    </lineage>
</organism>
<dbReference type="OrthoDB" id="3249706at2759"/>
<keyword evidence="2" id="KW-1185">Reference proteome</keyword>
<accession>A0A8H5BAY2</accession>
<comment type="caution">
    <text evidence="1">The sequence shown here is derived from an EMBL/GenBank/DDBJ whole genome shotgun (WGS) entry which is preliminary data.</text>
</comment>
<dbReference type="InterPro" id="IPR036047">
    <property type="entry name" value="F-box-like_dom_sf"/>
</dbReference>
<dbReference type="AlphaFoldDB" id="A0A8H5BAY2"/>
<name>A0A8H5BAY2_9AGAR</name>
<dbReference type="EMBL" id="JAACJJ010000029">
    <property type="protein sequence ID" value="KAF5319758.1"/>
    <property type="molecule type" value="Genomic_DNA"/>
</dbReference>
<gene>
    <name evidence="1" type="ORF">D9619_008629</name>
</gene>
<evidence type="ECO:0000313" key="2">
    <source>
        <dbReference type="Proteomes" id="UP000567179"/>
    </source>
</evidence>
<proteinExistence type="predicted"/>